<dbReference type="InterPro" id="IPR047134">
    <property type="entry name" value="RNF4"/>
</dbReference>
<evidence type="ECO:0000256" key="2">
    <source>
        <dbReference type="ARBA" id="ARBA00022771"/>
    </source>
</evidence>
<dbReference type="VEuPathDB" id="FungiDB:HMPREF1541_03805"/>
<dbReference type="eggNOG" id="ENOG502SC5Q">
    <property type="taxonomic scope" value="Eukaryota"/>
</dbReference>
<dbReference type="GO" id="GO:0008270">
    <property type="term" value="F:zinc ion binding"/>
    <property type="evidence" value="ECO:0007669"/>
    <property type="project" value="UniProtKB-KW"/>
</dbReference>
<feature type="compositionally biased region" description="Polar residues" evidence="5">
    <location>
        <begin position="157"/>
        <end position="167"/>
    </location>
</feature>
<evidence type="ECO:0000256" key="1">
    <source>
        <dbReference type="ARBA" id="ARBA00022723"/>
    </source>
</evidence>
<dbReference type="Gene3D" id="3.30.40.10">
    <property type="entry name" value="Zinc/RING finger domain, C3HC4 (zinc finger)"/>
    <property type="match status" value="1"/>
</dbReference>
<dbReference type="PANTHER" id="PTHR23041">
    <property type="entry name" value="RING FINGER DOMAIN-CONTAINING"/>
    <property type="match status" value="1"/>
</dbReference>
<feature type="domain" description="RING-type" evidence="6">
    <location>
        <begin position="357"/>
        <end position="410"/>
    </location>
</feature>
<feature type="compositionally biased region" description="Basic residues" evidence="5">
    <location>
        <begin position="432"/>
        <end position="441"/>
    </location>
</feature>
<organism evidence="7 8">
    <name type="scientific">Cyphellophora europaea (strain CBS 101466)</name>
    <name type="common">Phialophora europaea</name>
    <dbReference type="NCBI Taxonomy" id="1220924"/>
    <lineage>
        <taxon>Eukaryota</taxon>
        <taxon>Fungi</taxon>
        <taxon>Dikarya</taxon>
        <taxon>Ascomycota</taxon>
        <taxon>Pezizomycotina</taxon>
        <taxon>Eurotiomycetes</taxon>
        <taxon>Chaetothyriomycetidae</taxon>
        <taxon>Chaetothyriales</taxon>
        <taxon>Cyphellophoraceae</taxon>
        <taxon>Cyphellophora</taxon>
    </lineage>
</organism>
<sequence length="500" mass="55095">MSSSPPHAYISFPSPPSQHPVATSRTGHYNAPREPSSAQRRGPLRLPSPRLFRDILSSIPEPVPRRQAVLPGPSSNMPEESFAGAIQRASRAVANAEEAFHSRGSHAENFIDLTRTPSNELSEVPGTSRSQVNGEAEADYISTTTHPHDVPRHSRTQRLSTSLNQPVYGSGPAAAPPQLPLPWIQEPRPDPDDSLARVRAQRDRAQRAHIFQAHARGLFGNFQQFSSERDERAAIRRQRENHDAWLRTQARTRQLQEELQHQVEQDTILSSSQSPSPEPENTLSSGPGSPDTPPSLKPEMRATGLEATEIEAIDLTAVDDMVGLNDVIAKQRADAIASQRPAGATESGRTTFSAFKCPICMDILGRATVTKCGHIFCHKCIIDTLKWSADQHRQEHPNHKIHPGSCPVCRQALQIKDVKGTGRTLVPLRMKKFSLKRKRNDKGKGRADEIEVQGGRPPKKRQVAKGKGKRSATTPAPKREGTDDLFGEFTNEDYASGLVQ</sequence>
<keyword evidence="1" id="KW-0479">Metal-binding</keyword>
<dbReference type="Pfam" id="PF13923">
    <property type="entry name" value="zf-C3HC4_2"/>
    <property type="match status" value="1"/>
</dbReference>
<dbReference type="AlphaFoldDB" id="W2RZH7"/>
<dbReference type="InParanoid" id="W2RZH7"/>
<gene>
    <name evidence="7" type="ORF">HMPREF1541_03805</name>
</gene>
<name>W2RZH7_CYPE1</name>
<dbReference type="GeneID" id="19971144"/>
<proteinExistence type="predicted"/>
<dbReference type="EMBL" id="KB822719">
    <property type="protein sequence ID" value="ETN41866.1"/>
    <property type="molecule type" value="Genomic_DNA"/>
</dbReference>
<dbReference type="PANTHER" id="PTHR23041:SF78">
    <property type="entry name" value="E3 UBIQUITIN-PROTEIN LIGASE RNF4"/>
    <property type="match status" value="1"/>
</dbReference>
<accession>W2RZH7</accession>
<evidence type="ECO:0000259" key="6">
    <source>
        <dbReference type="PROSITE" id="PS50089"/>
    </source>
</evidence>
<feature type="region of interest" description="Disordered" evidence="5">
    <location>
        <begin position="432"/>
        <end position="500"/>
    </location>
</feature>
<evidence type="ECO:0000313" key="7">
    <source>
        <dbReference type="EMBL" id="ETN41866.1"/>
    </source>
</evidence>
<dbReference type="InterPro" id="IPR017907">
    <property type="entry name" value="Znf_RING_CS"/>
</dbReference>
<feature type="compositionally biased region" description="Low complexity" evidence="5">
    <location>
        <begin position="40"/>
        <end position="49"/>
    </location>
</feature>
<evidence type="ECO:0000256" key="4">
    <source>
        <dbReference type="PROSITE-ProRule" id="PRU00175"/>
    </source>
</evidence>
<dbReference type="InterPro" id="IPR013083">
    <property type="entry name" value="Znf_RING/FYVE/PHD"/>
</dbReference>
<feature type="region of interest" description="Disordered" evidence="5">
    <location>
        <begin position="256"/>
        <end position="299"/>
    </location>
</feature>
<dbReference type="SUPFAM" id="SSF57850">
    <property type="entry name" value="RING/U-box"/>
    <property type="match status" value="1"/>
</dbReference>
<evidence type="ECO:0000256" key="3">
    <source>
        <dbReference type="ARBA" id="ARBA00022833"/>
    </source>
</evidence>
<dbReference type="SMART" id="SM00184">
    <property type="entry name" value="RING"/>
    <property type="match status" value="1"/>
</dbReference>
<dbReference type="PROSITE" id="PS00518">
    <property type="entry name" value="ZF_RING_1"/>
    <property type="match status" value="1"/>
</dbReference>
<dbReference type="RefSeq" id="XP_008716375.1">
    <property type="nucleotide sequence ID" value="XM_008718153.1"/>
</dbReference>
<keyword evidence="2 4" id="KW-0863">Zinc-finger</keyword>
<keyword evidence="8" id="KW-1185">Reference proteome</keyword>
<dbReference type="Proteomes" id="UP000030752">
    <property type="component" value="Unassembled WGS sequence"/>
</dbReference>
<evidence type="ECO:0000256" key="5">
    <source>
        <dbReference type="SAM" id="MobiDB-lite"/>
    </source>
</evidence>
<reference evidence="7 8" key="1">
    <citation type="submission" date="2013-03" db="EMBL/GenBank/DDBJ databases">
        <title>The Genome Sequence of Phialophora europaea CBS 101466.</title>
        <authorList>
            <consortium name="The Broad Institute Genomics Platform"/>
            <person name="Cuomo C."/>
            <person name="de Hoog S."/>
            <person name="Gorbushina A."/>
            <person name="Walker B."/>
            <person name="Young S.K."/>
            <person name="Zeng Q."/>
            <person name="Gargeya S."/>
            <person name="Fitzgerald M."/>
            <person name="Haas B."/>
            <person name="Abouelleil A."/>
            <person name="Allen A.W."/>
            <person name="Alvarado L."/>
            <person name="Arachchi H.M."/>
            <person name="Berlin A.M."/>
            <person name="Chapman S.B."/>
            <person name="Gainer-Dewar J."/>
            <person name="Goldberg J."/>
            <person name="Griggs A."/>
            <person name="Gujja S."/>
            <person name="Hansen M."/>
            <person name="Howarth C."/>
            <person name="Imamovic A."/>
            <person name="Ireland A."/>
            <person name="Larimer J."/>
            <person name="McCowan C."/>
            <person name="Murphy C."/>
            <person name="Pearson M."/>
            <person name="Poon T.W."/>
            <person name="Priest M."/>
            <person name="Roberts A."/>
            <person name="Saif S."/>
            <person name="Shea T."/>
            <person name="Sisk P."/>
            <person name="Sykes S."/>
            <person name="Wortman J."/>
            <person name="Nusbaum C."/>
            <person name="Birren B."/>
        </authorList>
    </citation>
    <scope>NUCLEOTIDE SEQUENCE [LARGE SCALE GENOMIC DNA]</scope>
    <source>
        <strain evidence="7 8">CBS 101466</strain>
    </source>
</reference>
<feature type="compositionally biased region" description="Low complexity" evidence="5">
    <location>
        <begin position="270"/>
        <end position="289"/>
    </location>
</feature>
<evidence type="ECO:0000313" key="8">
    <source>
        <dbReference type="Proteomes" id="UP000030752"/>
    </source>
</evidence>
<feature type="region of interest" description="Disordered" evidence="5">
    <location>
        <begin position="142"/>
        <end position="201"/>
    </location>
</feature>
<dbReference type="OrthoDB" id="6270329at2759"/>
<feature type="region of interest" description="Disordered" evidence="5">
    <location>
        <begin position="1"/>
        <end position="49"/>
    </location>
</feature>
<dbReference type="STRING" id="1220924.W2RZH7"/>
<dbReference type="PROSITE" id="PS50089">
    <property type="entry name" value="ZF_RING_2"/>
    <property type="match status" value="1"/>
</dbReference>
<keyword evidence="3" id="KW-0862">Zinc</keyword>
<dbReference type="HOGENOM" id="CLU_556664_0_0_1"/>
<feature type="compositionally biased region" description="Basic residues" evidence="5">
    <location>
        <begin position="457"/>
        <end position="470"/>
    </location>
</feature>
<dbReference type="InterPro" id="IPR001841">
    <property type="entry name" value="Znf_RING"/>
</dbReference>
<protein>
    <recommendedName>
        <fullName evidence="6">RING-type domain-containing protein</fullName>
    </recommendedName>
</protein>
<feature type="compositionally biased region" description="Basic and acidic residues" evidence="5">
    <location>
        <begin position="187"/>
        <end position="201"/>
    </location>
</feature>